<keyword evidence="6" id="KW-1185">Reference proteome</keyword>
<dbReference type="Pfam" id="PF00823">
    <property type="entry name" value="PPE"/>
    <property type="match status" value="1"/>
</dbReference>
<feature type="domain" description="PPE-PPW subfamily C-terminal" evidence="4">
    <location>
        <begin position="473"/>
        <end position="513"/>
    </location>
</feature>
<comment type="caution">
    <text evidence="5">The sequence shown here is derived from an EMBL/GenBank/DDBJ whole genome shotgun (WGS) entry which is preliminary data.</text>
</comment>
<evidence type="ECO:0000313" key="5">
    <source>
        <dbReference type="EMBL" id="MEB3020351.1"/>
    </source>
</evidence>
<dbReference type="InterPro" id="IPR038332">
    <property type="entry name" value="PPE_sf"/>
</dbReference>
<dbReference type="PANTHER" id="PTHR46766">
    <property type="entry name" value="GLUTAMINE-RICH PROTEIN 2"/>
    <property type="match status" value="1"/>
</dbReference>
<evidence type="ECO:0000256" key="1">
    <source>
        <dbReference type="ARBA" id="ARBA00010652"/>
    </source>
</evidence>
<dbReference type="InterPro" id="IPR043641">
    <property type="entry name" value="PPE-PPW_C"/>
</dbReference>
<gene>
    <name evidence="5" type="ORF">K6T79_04760</name>
</gene>
<evidence type="ECO:0000259" key="4">
    <source>
        <dbReference type="Pfam" id="PF18878"/>
    </source>
</evidence>
<dbReference type="Gene3D" id="1.20.1260.20">
    <property type="entry name" value="PPE superfamily"/>
    <property type="match status" value="1"/>
</dbReference>
<evidence type="ECO:0000256" key="2">
    <source>
        <dbReference type="SAM" id="MobiDB-lite"/>
    </source>
</evidence>
<feature type="compositionally biased region" description="Basic residues" evidence="2">
    <location>
        <begin position="435"/>
        <end position="444"/>
    </location>
</feature>
<dbReference type="InterPro" id="IPR000030">
    <property type="entry name" value="PPE_dom"/>
</dbReference>
<dbReference type="SUPFAM" id="SSF140459">
    <property type="entry name" value="PE/PPE dimer-like"/>
    <property type="match status" value="1"/>
</dbReference>
<dbReference type="EMBL" id="JAYJJR010000002">
    <property type="protein sequence ID" value="MEB3020351.1"/>
    <property type="molecule type" value="Genomic_DNA"/>
</dbReference>
<name>A0ABU5XGU4_9MYCO</name>
<protein>
    <submittedName>
        <fullName evidence="5">PPE family protein</fullName>
    </submittedName>
</protein>
<dbReference type="PANTHER" id="PTHR46766:SF1">
    <property type="entry name" value="GLUTAMINE-RICH PROTEIN 2"/>
    <property type="match status" value="1"/>
</dbReference>
<feature type="region of interest" description="Disordered" evidence="2">
    <location>
        <begin position="337"/>
        <end position="388"/>
    </location>
</feature>
<proteinExistence type="inferred from homology"/>
<dbReference type="Pfam" id="PF18878">
    <property type="entry name" value="PPE-PPW"/>
    <property type="match status" value="1"/>
</dbReference>
<organism evidence="5 6">
    <name type="scientific">[Mycobacterium] crassicus</name>
    <dbReference type="NCBI Taxonomy" id="2872309"/>
    <lineage>
        <taxon>Bacteria</taxon>
        <taxon>Bacillati</taxon>
        <taxon>Actinomycetota</taxon>
        <taxon>Actinomycetes</taxon>
        <taxon>Mycobacteriales</taxon>
        <taxon>Mycobacteriaceae</taxon>
        <taxon>Mycolicibacter</taxon>
    </lineage>
</organism>
<feature type="region of interest" description="Disordered" evidence="2">
    <location>
        <begin position="480"/>
        <end position="522"/>
    </location>
</feature>
<feature type="region of interest" description="Disordered" evidence="2">
    <location>
        <begin position="426"/>
        <end position="445"/>
    </location>
</feature>
<sequence length="522" mass="52223">MAAPPEVHSAMLSTGPGPGPLLAASATWTSLSSTYLSAATELSAVLADAQSVWAGPAAEAYAAAHLPYLSWLQLAGTLSARTAAQHQVIAGAYTSALAAMPTLAELAANHATHAVLVATNFFGVNTVPIAVNEADYARMWTQAATVMSAYQATTETARSLGHSSGSAQAGVAAAGGGGGGGGGNGGGGGGSGNFDLPTPAEIWQMLFGSDGQQVPGQGQPNWSPAEFLQNLSNFFNGNEKALAWLQQNFQGPLTPAQWWQLMSYFIAWQTYRAVNWTLRSLRFLAQLSPLLAGVGLTLSIADLGAVAPLAAGLSGLAGLAGIPAPAGITPPPVMPAPAPPPVVPGGMTSPTPAPAAAPGSATPPAPAASLPAAPPGAPPPPAAPPLIGAEGTFHSYLVGRLPSSHDTAGRSAANTARPAAAAVEAAAAAEPTRGTARHGGRRRGTLIDPGYRYEYLDQRDPGAPEEVAQVRHGASGFAGTFGKTGPGRAAGMAELSGDEFGGGPTVPMLPDSWGNGTSPDSA</sequence>
<accession>A0ABU5XGU4</accession>
<evidence type="ECO:0000313" key="6">
    <source>
        <dbReference type="Proteomes" id="UP001299596"/>
    </source>
</evidence>
<evidence type="ECO:0000259" key="3">
    <source>
        <dbReference type="Pfam" id="PF00823"/>
    </source>
</evidence>
<dbReference type="Proteomes" id="UP001299596">
    <property type="component" value="Unassembled WGS sequence"/>
</dbReference>
<dbReference type="RefSeq" id="WP_225407916.1">
    <property type="nucleotide sequence ID" value="NZ_JAYJJR010000002.1"/>
</dbReference>
<comment type="similarity">
    <text evidence="1">Belongs to the mycobacterial PPE family.</text>
</comment>
<feature type="compositionally biased region" description="Pro residues" evidence="2">
    <location>
        <begin position="351"/>
        <end position="384"/>
    </location>
</feature>
<reference evidence="5 6" key="1">
    <citation type="submission" date="2023-12" db="EMBL/GenBank/DDBJ databases">
        <title>Description of new species of Mycobacterium terrae complex isolated from sewage at the Sao Paulo Zoological Park Foundation in Brazil.</title>
        <authorList>
            <person name="Romagnoli C.L."/>
            <person name="Conceicao E.C."/>
            <person name="Machado E."/>
            <person name="Barreto L.B.P.F."/>
            <person name="Sharma A."/>
            <person name="Silva N.M."/>
            <person name="Marques L.E."/>
            <person name="Juliana M.A."/>
            <person name="Lourenco M.C.S."/>
            <person name="Digiampietri L.A."/>
            <person name="Suffys P.N."/>
            <person name="Viana-Niero C."/>
        </authorList>
    </citation>
    <scope>NUCLEOTIDE SEQUENCE [LARGE SCALE GENOMIC DNA]</scope>
    <source>
        <strain evidence="5 6">MYC098</strain>
    </source>
</reference>
<feature type="domain" description="PPE" evidence="3">
    <location>
        <begin position="1"/>
        <end position="157"/>
    </location>
</feature>